<dbReference type="AlphaFoldDB" id="A0A6I4TL49"/>
<sequence>MYVRFTVPVEHGGTVTRMNIAPGPFRIASGLLWKGDRDSDPVLIALRRELDWFNDKLPVPRRFHVRARRVWWSDGVCWFRDDAREMLAHMHALVSLVEEVGVPVTRSWTRDPGQLLYRDRWQVVAMPEKRRLQ</sequence>
<reference evidence="1 2" key="1">
    <citation type="submission" date="2019-12" db="EMBL/GenBank/DDBJ databases">
        <title>Genomic-based taxomic classification of the family Erythrobacteraceae.</title>
        <authorList>
            <person name="Xu L."/>
        </authorList>
    </citation>
    <scope>NUCLEOTIDE SEQUENCE [LARGE SCALE GENOMIC DNA]</scope>
    <source>
        <strain evidence="1 2">JCM 12189</strain>
    </source>
</reference>
<name>A0A6I4TL49_9SPHN</name>
<evidence type="ECO:0000313" key="2">
    <source>
        <dbReference type="Proteomes" id="UP000432727"/>
    </source>
</evidence>
<comment type="caution">
    <text evidence="1">The sequence shown here is derived from an EMBL/GenBank/DDBJ whole genome shotgun (WGS) entry which is preliminary data.</text>
</comment>
<dbReference type="OrthoDB" id="8911044at2"/>
<protein>
    <submittedName>
        <fullName evidence="1">Uncharacterized protein</fullName>
    </submittedName>
</protein>
<dbReference type="Proteomes" id="UP000432727">
    <property type="component" value="Unassembled WGS sequence"/>
</dbReference>
<evidence type="ECO:0000313" key="1">
    <source>
        <dbReference type="EMBL" id="MXO96705.1"/>
    </source>
</evidence>
<organism evidence="1 2">
    <name type="scientific">Qipengyuania aquimaris</name>
    <dbReference type="NCBI Taxonomy" id="255984"/>
    <lineage>
        <taxon>Bacteria</taxon>
        <taxon>Pseudomonadati</taxon>
        <taxon>Pseudomonadota</taxon>
        <taxon>Alphaproteobacteria</taxon>
        <taxon>Sphingomonadales</taxon>
        <taxon>Erythrobacteraceae</taxon>
        <taxon>Qipengyuania</taxon>
    </lineage>
</organism>
<accession>A0A6I4TL49</accession>
<dbReference type="RefSeq" id="WP_160595762.1">
    <property type="nucleotide sequence ID" value="NZ_WTYI01000001.1"/>
</dbReference>
<dbReference type="EMBL" id="WTYI01000001">
    <property type="protein sequence ID" value="MXO96705.1"/>
    <property type="molecule type" value="Genomic_DNA"/>
</dbReference>
<gene>
    <name evidence="1" type="ORF">GRI34_09795</name>
</gene>
<proteinExistence type="predicted"/>
<keyword evidence="2" id="KW-1185">Reference proteome</keyword>